<sequence>MSTASSRPASVQLTSQQIADAGKTIAEDDYRDTEFCGACWDPLARTLFVNIQTPGITLAITGPWERGPL</sequence>
<dbReference type="RefSeq" id="WP_011259820.1">
    <property type="nucleotide sequence ID" value="NZ_CP047494.1"/>
</dbReference>
<accession>A0AAJ5SPF8</accession>
<organism evidence="1 2">
    <name type="scientific">Xanthomonas oryzae pv. oryzae</name>
    <dbReference type="NCBI Taxonomy" id="64187"/>
    <lineage>
        <taxon>Bacteria</taxon>
        <taxon>Pseudomonadati</taxon>
        <taxon>Pseudomonadota</taxon>
        <taxon>Gammaproteobacteria</taxon>
        <taxon>Lysobacterales</taxon>
        <taxon>Lysobacteraceae</taxon>
        <taxon>Xanthomonas</taxon>
    </lineage>
</organism>
<evidence type="ECO:0000313" key="2">
    <source>
        <dbReference type="Proteomes" id="UP000187097"/>
    </source>
</evidence>
<dbReference type="Proteomes" id="UP000187097">
    <property type="component" value="Chromosome"/>
</dbReference>
<dbReference type="EMBL" id="CP047493">
    <property type="protein sequence ID" value="UXW02337.1"/>
    <property type="molecule type" value="Genomic_DNA"/>
</dbReference>
<dbReference type="InterPro" id="IPR008557">
    <property type="entry name" value="PhoX"/>
</dbReference>
<reference evidence="1" key="1">
    <citation type="submission" date="2015-01" db="EMBL/GenBank/DDBJ databases">
        <authorList>
            <person name="Midha S."/>
            <person name="Anil M.G."/>
            <person name="Mishra D."/>
            <person name="Brahma K."/>
            <person name="Laha G.S."/>
            <person name="Sundaram R.M."/>
            <person name="Sonti R.V."/>
            <person name="Patil P.B."/>
        </authorList>
    </citation>
    <scope>NUCLEOTIDE SEQUENCE</scope>
    <source>
        <strain evidence="1">IXO792</strain>
    </source>
</reference>
<protein>
    <submittedName>
        <fullName evidence="1">DUF839 domain-containing protein</fullName>
    </submittedName>
</protein>
<proteinExistence type="predicted"/>
<reference evidence="1" key="2">
    <citation type="submission" date="2020-01" db="EMBL/GenBank/DDBJ databases">
        <title>Complete genome investigation of Xanthomonas oryzae strains.</title>
        <authorList>
            <person name="Kaur A."/>
            <person name="Bansal K."/>
            <person name="Patil P.B."/>
        </authorList>
    </citation>
    <scope>NUCLEOTIDE SEQUENCE</scope>
    <source>
        <strain evidence="1">IXO792</strain>
    </source>
</reference>
<dbReference type="AlphaFoldDB" id="A0AAJ5SPF8"/>
<name>A0AAJ5SPF8_XANOO</name>
<gene>
    <name evidence="1" type="ORF">IXO792_16655</name>
</gene>
<dbReference type="Pfam" id="PF05787">
    <property type="entry name" value="PhoX"/>
    <property type="match status" value="1"/>
</dbReference>
<evidence type="ECO:0000313" key="1">
    <source>
        <dbReference type="EMBL" id="UXW02337.1"/>
    </source>
</evidence>